<dbReference type="EMBL" id="GEMB01004506">
    <property type="protein sequence ID" value="JAR98775.1"/>
    <property type="molecule type" value="Transcribed_RNA"/>
</dbReference>
<proteinExistence type="predicted"/>
<protein>
    <submittedName>
        <fullName evidence="2">5-oxoprolinase</fullName>
    </submittedName>
</protein>
<dbReference type="PANTHER" id="PTHR11365">
    <property type="entry name" value="5-OXOPROLINASE RELATED"/>
    <property type="match status" value="1"/>
</dbReference>
<evidence type="ECO:0000313" key="2">
    <source>
        <dbReference type="EMBL" id="JAR98775.1"/>
    </source>
</evidence>
<name>A0A161MED4_TRIIF</name>
<dbReference type="GO" id="GO:0006749">
    <property type="term" value="P:glutathione metabolic process"/>
    <property type="evidence" value="ECO:0007669"/>
    <property type="project" value="TreeGrafter"/>
</dbReference>
<reference evidence="2" key="2">
    <citation type="journal article" date="2017" name="J. Med. Entomol.">
        <title>Transcriptome Analysis of the Triatoma infestans (Hemiptera: Reduviidae) Integument.</title>
        <authorList>
            <person name="Calderon-Fernandez G.M."/>
            <person name="Moriconi D.E."/>
            <person name="Dulbecco A.B."/>
            <person name="Juarez M.P."/>
        </authorList>
    </citation>
    <scope>NUCLEOTIDE SEQUENCE</scope>
    <source>
        <strain evidence="2">Int1</strain>
        <tissue evidence="2">Integument</tissue>
    </source>
</reference>
<evidence type="ECO:0000259" key="1">
    <source>
        <dbReference type="Pfam" id="PF02538"/>
    </source>
</evidence>
<dbReference type="InterPro" id="IPR003692">
    <property type="entry name" value="Hydantoinase_B"/>
</dbReference>
<dbReference type="GO" id="GO:0017168">
    <property type="term" value="F:5-oxoprolinase (ATP-hydrolyzing) activity"/>
    <property type="evidence" value="ECO:0007669"/>
    <property type="project" value="TreeGrafter"/>
</dbReference>
<reference evidence="2" key="1">
    <citation type="submission" date="2016-04" db="EMBL/GenBank/DDBJ databases">
        <authorList>
            <person name="Calderon-Fernandez G.M.Sr."/>
        </authorList>
    </citation>
    <scope>NUCLEOTIDE SEQUENCE</scope>
    <source>
        <strain evidence="2">Int1</strain>
        <tissue evidence="2">Integument</tissue>
    </source>
</reference>
<feature type="domain" description="Hydantoinase B/oxoprolinase" evidence="1">
    <location>
        <begin position="1"/>
        <end position="70"/>
    </location>
</feature>
<dbReference type="Pfam" id="PF02538">
    <property type="entry name" value="Hydantoinase_B"/>
    <property type="match status" value="1"/>
</dbReference>
<dbReference type="AlphaFoldDB" id="A0A161MED4"/>
<dbReference type="PANTHER" id="PTHR11365:SF2">
    <property type="entry name" value="5-OXOPROLINASE"/>
    <property type="match status" value="1"/>
</dbReference>
<sequence>VIYCLRSIVGHDIPLKSGMFENRVGNNLYLPNSNFRIHPINAAVVGGNVQTSQRIVDVILKAFACCAAYSRMYEQYHVLEQS</sequence>
<organism evidence="2">
    <name type="scientific">Triatoma infestans</name>
    <name type="common">Assassin bug</name>
    <dbReference type="NCBI Taxonomy" id="30076"/>
    <lineage>
        <taxon>Eukaryota</taxon>
        <taxon>Metazoa</taxon>
        <taxon>Ecdysozoa</taxon>
        <taxon>Arthropoda</taxon>
        <taxon>Hexapoda</taxon>
        <taxon>Insecta</taxon>
        <taxon>Pterygota</taxon>
        <taxon>Neoptera</taxon>
        <taxon>Paraneoptera</taxon>
        <taxon>Hemiptera</taxon>
        <taxon>Heteroptera</taxon>
        <taxon>Panheteroptera</taxon>
        <taxon>Cimicomorpha</taxon>
        <taxon>Reduviidae</taxon>
        <taxon>Triatominae</taxon>
        <taxon>Triatoma</taxon>
    </lineage>
</organism>
<dbReference type="GO" id="GO:0005829">
    <property type="term" value="C:cytosol"/>
    <property type="evidence" value="ECO:0007669"/>
    <property type="project" value="TreeGrafter"/>
</dbReference>
<accession>A0A161MED4</accession>
<dbReference type="InterPro" id="IPR045079">
    <property type="entry name" value="Oxoprolinase-like"/>
</dbReference>
<feature type="non-terminal residue" evidence="2">
    <location>
        <position position="1"/>
    </location>
</feature>